<evidence type="ECO:0000256" key="1">
    <source>
        <dbReference type="SAM" id="MobiDB-lite"/>
    </source>
</evidence>
<dbReference type="EMBL" id="BJYR01000037">
    <property type="protein sequence ID" value="GEO02165.1"/>
    <property type="molecule type" value="Genomic_DNA"/>
</dbReference>
<evidence type="ECO:0000313" key="3">
    <source>
        <dbReference type="Proteomes" id="UP000321464"/>
    </source>
</evidence>
<sequence length="75" mass="7951">MAEGIARAILVAPGIGEDFGHRGISSDAGRHFGRRMKRGRHADCGGKQEGGKQGSFMQRQGHVGNSGDDSREEAT</sequence>
<feature type="region of interest" description="Disordered" evidence="1">
    <location>
        <begin position="16"/>
        <end position="75"/>
    </location>
</feature>
<dbReference type="Proteomes" id="UP000321464">
    <property type="component" value="Unassembled WGS sequence"/>
</dbReference>
<dbReference type="AlphaFoldDB" id="A0A512AR26"/>
<name>A0A512AR26_9SPHN</name>
<accession>A0A512AR26</accession>
<proteinExistence type="predicted"/>
<reference evidence="2 3" key="1">
    <citation type="submission" date="2019-07" db="EMBL/GenBank/DDBJ databases">
        <title>Whole genome shotgun sequence of Novosphingobium sediminis NBRC 106119.</title>
        <authorList>
            <person name="Hosoyama A."/>
            <person name="Uohara A."/>
            <person name="Ohji S."/>
            <person name="Ichikawa N."/>
        </authorList>
    </citation>
    <scope>NUCLEOTIDE SEQUENCE [LARGE SCALE GENOMIC DNA]</scope>
    <source>
        <strain evidence="2 3">NBRC 106119</strain>
    </source>
</reference>
<organism evidence="2 3">
    <name type="scientific">Novosphingobium sediminis</name>
    <dbReference type="NCBI Taxonomy" id="707214"/>
    <lineage>
        <taxon>Bacteria</taxon>
        <taxon>Pseudomonadati</taxon>
        <taxon>Pseudomonadota</taxon>
        <taxon>Alphaproteobacteria</taxon>
        <taxon>Sphingomonadales</taxon>
        <taxon>Sphingomonadaceae</taxon>
        <taxon>Novosphingobium</taxon>
    </lineage>
</organism>
<keyword evidence="3" id="KW-1185">Reference proteome</keyword>
<gene>
    <name evidence="2" type="ORF">NSE01_39970</name>
</gene>
<evidence type="ECO:0000313" key="2">
    <source>
        <dbReference type="EMBL" id="GEO02165.1"/>
    </source>
</evidence>
<feature type="compositionally biased region" description="Basic residues" evidence="1">
    <location>
        <begin position="31"/>
        <end position="40"/>
    </location>
</feature>
<protein>
    <submittedName>
        <fullName evidence="2">Uncharacterized protein</fullName>
    </submittedName>
</protein>
<feature type="compositionally biased region" description="Basic and acidic residues" evidence="1">
    <location>
        <begin position="41"/>
        <end position="50"/>
    </location>
</feature>
<comment type="caution">
    <text evidence="2">The sequence shown here is derived from an EMBL/GenBank/DDBJ whole genome shotgun (WGS) entry which is preliminary data.</text>
</comment>